<dbReference type="OMA" id="TWRLCLM"/>
<comment type="similarity">
    <text evidence="6">Belongs to the HDDC2 family.</text>
</comment>
<dbReference type="Gramene" id="CDF77573">
    <property type="protein sequence ID" value="CDF77573"/>
    <property type="gene ID" value="CHC_T00000597001"/>
</dbReference>
<evidence type="ECO:0000256" key="10">
    <source>
        <dbReference type="ARBA" id="ARBA00022801"/>
    </source>
</evidence>
<dbReference type="PANTHER" id="PTHR11845:SF13">
    <property type="entry name" value="5'-DEOXYNUCLEOTIDASE HDDC2"/>
    <property type="match status" value="1"/>
</dbReference>
<reference evidence="14" key="1">
    <citation type="journal article" date="2013" name="Proc. Natl. Acad. Sci. U.S.A.">
        <title>Genome structure and metabolic features in the red seaweed Chondrus crispus shed light on evolution of the Archaeplastida.</title>
        <authorList>
            <person name="Collen J."/>
            <person name="Porcel B."/>
            <person name="Carre W."/>
            <person name="Ball S.G."/>
            <person name="Chaparro C."/>
            <person name="Tonon T."/>
            <person name="Barbeyron T."/>
            <person name="Michel G."/>
            <person name="Noel B."/>
            <person name="Valentin K."/>
            <person name="Elias M."/>
            <person name="Artiguenave F."/>
            <person name="Arun A."/>
            <person name="Aury J.M."/>
            <person name="Barbosa-Neto J.F."/>
            <person name="Bothwell J.H."/>
            <person name="Bouget F.Y."/>
            <person name="Brillet L."/>
            <person name="Cabello-Hurtado F."/>
            <person name="Capella-Gutierrez S."/>
            <person name="Charrier B."/>
            <person name="Cladiere L."/>
            <person name="Cock J.M."/>
            <person name="Coelho S.M."/>
            <person name="Colleoni C."/>
            <person name="Czjzek M."/>
            <person name="Da Silva C."/>
            <person name="Delage L."/>
            <person name="Denoeud F."/>
            <person name="Deschamps P."/>
            <person name="Dittami S.M."/>
            <person name="Gabaldon T."/>
            <person name="Gachon C.M."/>
            <person name="Groisillier A."/>
            <person name="Herve C."/>
            <person name="Jabbari K."/>
            <person name="Katinka M."/>
            <person name="Kloareg B."/>
            <person name="Kowalczyk N."/>
            <person name="Labadie K."/>
            <person name="Leblanc C."/>
            <person name="Lopez P.J."/>
            <person name="McLachlan D.H."/>
            <person name="Meslet-Cladiere L."/>
            <person name="Moustafa A."/>
            <person name="Nehr Z."/>
            <person name="Nyvall Collen P."/>
            <person name="Panaud O."/>
            <person name="Partensky F."/>
            <person name="Poulain J."/>
            <person name="Rensing S.A."/>
            <person name="Rousvoal S."/>
            <person name="Samson G."/>
            <person name="Symeonidi A."/>
            <person name="Weissenbach J."/>
            <person name="Zambounis A."/>
            <person name="Wincker P."/>
            <person name="Boyen C."/>
        </authorList>
    </citation>
    <scope>NUCLEOTIDE SEQUENCE [LARGE SCALE GENOMIC DNA]</scope>
    <source>
        <strain evidence="14">cv. Stackhouse</strain>
    </source>
</reference>
<comment type="subunit">
    <text evidence="7">Homodimer.</text>
</comment>
<dbReference type="PhylomeDB" id="S0F3X1"/>
<evidence type="ECO:0000256" key="6">
    <source>
        <dbReference type="ARBA" id="ARBA00009999"/>
    </source>
</evidence>
<dbReference type="RefSeq" id="XP_005718074.1">
    <property type="nucleotide sequence ID" value="XM_005718017.1"/>
</dbReference>
<dbReference type="PANTHER" id="PTHR11845">
    <property type="entry name" value="5'-DEOXYNUCLEOTIDASE HDDC2"/>
    <property type="match status" value="1"/>
</dbReference>
<evidence type="ECO:0000256" key="3">
    <source>
        <dbReference type="ARBA" id="ARBA00001941"/>
    </source>
</evidence>
<dbReference type="FunFam" id="1.10.3210.10:FF:000011">
    <property type="entry name" value="HD domain-containing protein 2"/>
    <property type="match status" value="1"/>
</dbReference>
<evidence type="ECO:0000259" key="12">
    <source>
        <dbReference type="PROSITE" id="PS51831"/>
    </source>
</evidence>
<evidence type="ECO:0000313" key="13">
    <source>
        <dbReference type="EMBL" id="CDF77573.1"/>
    </source>
</evidence>
<dbReference type="AlphaFoldDB" id="S0F3X1"/>
<dbReference type="InterPro" id="IPR003607">
    <property type="entry name" value="HD/PDEase_dom"/>
</dbReference>
<evidence type="ECO:0000256" key="1">
    <source>
        <dbReference type="ARBA" id="ARBA00001638"/>
    </source>
</evidence>
<dbReference type="EMBL" id="HG001902">
    <property type="protein sequence ID" value="CDF77573.1"/>
    <property type="molecule type" value="Genomic_DNA"/>
</dbReference>
<dbReference type="InterPro" id="IPR039356">
    <property type="entry name" value="YfbR/HDDC2"/>
</dbReference>
<dbReference type="GO" id="GO:0002953">
    <property type="term" value="F:5'-deoxynucleotidase activity"/>
    <property type="evidence" value="ECO:0007669"/>
    <property type="project" value="UniProtKB-EC"/>
</dbReference>
<dbReference type="SMART" id="SM00471">
    <property type="entry name" value="HDc"/>
    <property type="match status" value="1"/>
</dbReference>
<feature type="domain" description="HD" evidence="12">
    <location>
        <begin position="42"/>
        <end position="147"/>
    </location>
</feature>
<comment type="cofactor">
    <cofactor evidence="2">
        <name>Mn(2+)</name>
        <dbReference type="ChEBI" id="CHEBI:29035"/>
    </cofactor>
</comment>
<dbReference type="PROSITE" id="PS51831">
    <property type="entry name" value="HD"/>
    <property type="match status" value="1"/>
</dbReference>
<dbReference type="KEGG" id="ccp:CHC_T00000597001"/>
<dbReference type="GO" id="GO:0005737">
    <property type="term" value="C:cytoplasm"/>
    <property type="evidence" value="ECO:0007669"/>
    <property type="project" value="TreeGrafter"/>
</dbReference>
<keyword evidence="10" id="KW-0378">Hydrolase</keyword>
<dbReference type="InterPro" id="IPR006674">
    <property type="entry name" value="HD_domain"/>
</dbReference>
<dbReference type="GO" id="GO:0009159">
    <property type="term" value="P:deoxyribonucleoside monophosphate catabolic process"/>
    <property type="evidence" value="ECO:0007669"/>
    <property type="project" value="UniProtKB-ARBA"/>
</dbReference>
<dbReference type="Pfam" id="PF13023">
    <property type="entry name" value="HD_3"/>
    <property type="match status" value="1"/>
</dbReference>
<dbReference type="GO" id="GO:0046872">
    <property type="term" value="F:metal ion binding"/>
    <property type="evidence" value="ECO:0007669"/>
    <property type="project" value="UniProtKB-KW"/>
</dbReference>
<dbReference type="OrthoDB" id="10254258at2759"/>
<dbReference type="Proteomes" id="UP000012073">
    <property type="component" value="Unassembled WGS sequence"/>
</dbReference>
<evidence type="ECO:0000256" key="7">
    <source>
        <dbReference type="ARBA" id="ARBA00011738"/>
    </source>
</evidence>
<organism evidence="13 14">
    <name type="scientific">Chondrus crispus</name>
    <name type="common">Carrageen Irish moss</name>
    <name type="synonym">Polymorpha crispa</name>
    <dbReference type="NCBI Taxonomy" id="2769"/>
    <lineage>
        <taxon>Eukaryota</taxon>
        <taxon>Rhodophyta</taxon>
        <taxon>Florideophyceae</taxon>
        <taxon>Rhodymeniophycidae</taxon>
        <taxon>Gigartinales</taxon>
        <taxon>Gigartinaceae</taxon>
        <taxon>Chondrus</taxon>
    </lineage>
</organism>
<proteinExistence type="inferred from homology"/>
<evidence type="ECO:0000256" key="5">
    <source>
        <dbReference type="ARBA" id="ARBA00004074"/>
    </source>
</evidence>
<sequence>MSAQQSQLPAEDLLSFFRFVGKLKTIKRTGWVKRGVHDPESVSDHMYRMALMAMAVGGNDSARRDRLIKMALVHDLAESEVGDIAPGDGVSKEEKFSREEAAMHHLRDDALSQSTFGKELYDLWLEYDQGKTEDARLVKELDKMEMIVQADEYETVQGKDLEEFFESTRGVFHSNVMQDIDRALRSQRIRRKRTASPEDSGLN</sequence>
<comment type="cofactor">
    <cofactor evidence="3">
        <name>Co(2+)</name>
        <dbReference type="ChEBI" id="CHEBI:48828"/>
    </cofactor>
</comment>
<comment type="catalytic activity">
    <reaction evidence="1">
        <text>a 2'-deoxyribonucleoside 5'-phosphate + H2O = a 2'-deoxyribonucleoside + phosphate</text>
        <dbReference type="Rhea" id="RHEA:36167"/>
        <dbReference type="ChEBI" id="CHEBI:15377"/>
        <dbReference type="ChEBI" id="CHEBI:18274"/>
        <dbReference type="ChEBI" id="CHEBI:43474"/>
        <dbReference type="ChEBI" id="CHEBI:65317"/>
        <dbReference type="EC" id="3.1.3.89"/>
    </reaction>
</comment>
<name>S0F3X1_CHOCR</name>
<gene>
    <name evidence="13" type="ORF">CHC_T00000597001</name>
</gene>
<keyword evidence="9" id="KW-0479">Metal-binding</keyword>
<accession>S0F3X1</accession>
<evidence type="ECO:0000256" key="4">
    <source>
        <dbReference type="ARBA" id="ARBA00001946"/>
    </source>
</evidence>
<comment type="function">
    <text evidence="5">Catalyzes the dephosphorylation of the nucleoside 5'-monophosphates deoxyadenosine monophosphate (dAMP), deoxycytidine monophosphate (dCMP), deoxyguanosine monophosphate (dGMP) and deoxythymidine monophosphate (dTMP).</text>
</comment>
<comment type="cofactor">
    <cofactor evidence="4">
        <name>Mg(2+)</name>
        <dbReference type="ChEBI" id="CHEBI:18420"/>
    </cofactor>
</comment>
<dbReference type="EC" id="3.1.3.89" evidence="8"/>
<dbReference type="SUPFAM" id="SSF109604">
    <property type="entry name" value="HD-domain/PDEase-like"/>
    <property type="match status" value="1"/>
</dbReference>
<evidence type="ECO:0000256" key="8">
    <source>
        <dbReference type="ARBA" id="ARBA00012964"/>
    </source>
</evidence>
<dbReference type="GeneID" id="17325791"/>
<keyword evidence="11" id="KW-0460">Magnesium</keyword>
<evidence type="ECO:0000256" key="11">
    <source>
        <dbReference type="ARBA" id="ARBA00022842"/>
    </source>
</evidence>
<keyword evidence="14" id="KW-1185">Reference proteome</keyword>
<dbReference type="STRING" id="2769.S0F3X1"/>
<evidence type="ECO:0000256" key="2">
    <source>
        <dbReference type="ARBA" id="ARBA00001936"/>
    </source>
</evidence>
<dbReference type="Gene3D" id="1.10.3210.10">
    <property type="entry name" value="Hypothetical protein af1432"/>
    <property type="match status" value="1"/>
</dbReference>
<evidence type="ECO:0000313" key="14">
    <source>
        <dbReference type="Proteomes" id="UP000012073"/>
    </source>
</evidence>
<protein>
    <recommendedName>
        <fullName evidence="8">5'-deoxynucleotidase</fullName>
        <ecNumber evidence="8">3.1.3.89</ecNumber>
    </recommendedName>
</protein>
<evidence type="ECO:0000256" key="9">
    <source>
        <dbReference type="ARBA" id="ARBA00022723"/>
    </source>
</evidence>